<evidence type="ECO:0000256" key="7">
    <source>
        <dbReference type="ARBA" id="ARBA00023136"/>
    </source>
</evidence>
<keyword evidence="11" id="KW-1185">Reference proteome</keyword>
<dbReference type="InterPro" id="IPR003439">
    <property type="entry name" value="ABC_transporter-like_ATP-bd"/>
</dbReference>
<keyword evidence="3" id="KW-1003">Cell membrane</keyword>
<feature type="domain" description="ABC transporter" evidence="9">
    <location>
        <begin position="7"/>
        <end position="246"/>
    </location>
</feature>
<dbReference type="AlphaFoldDB" id="F4G368"/>
<dbReference type="InterPro" id="IPR017871">
    <property type="entry name" value="ABC_transporter-like_CS"/>
</dbReference>
<protein>
    <submittedName>
        <fullName evidence="10">ABC transporter related protein</fullName>
    </submittedName>
</protein>
<dbReference type="Proteomes" id="UP000007812">
    <property type="component" value="Chromosome"/>
</dbReference>
<dbReference type="PROSITE" id="PS50893">
    <property type="entry name" value="ABC_TRANSPORTER_2"/>
    <property type="match status" value="2"/>
</dbReference>
<reference evidence="10 11" key="1">
    <citation type="journal article" date="2011" name="J. Bacteriol.">
        <title>Complete genome sequence of Metallosphaera cuprina, a metal sulfide-oxidizing archaeon from a hot spring.</title>
        <authorList>
            <person name="Liu L.J."/>
            <person name="You X.Y."/>
            <person name="Zheng H."/>
            <person name="Wang S."/>
            <person name="Jiang C.Y."/>
            <person name="Liu S.J."/>
        </authorList>
    </citation>
    <scope>NUCLEOTIDE SEQUENCE [LARGE SCALE GENOMIC DNA]</scope>
    <source>
        <strain evidence="10 11">Ar-4</strain>
    </source>
</reference>
<dbReference type="GO" id="GO:0016887">
    <property type="term" value="F:ATP hydrolysis activity"/>
    <property type="evidence" value="ECO:0007669"/>
    <property type="project" value="InterPro"/>
</dbReference>
<evidence type="ECO:0000256" key="4">
    <source>
        <dbReference type="ARBA" id="ARBA00022741"/>
    </source>
</evidence>
<evidence type="ECO:0000256" key="6">
    <source>
        <dbReference type="ARBA" id="ARBA00022967"/>
    </source>
</evidence>
<dbReference type="InterPro" id="IPR015856">
    <property type="entry name" value="ABC_transpr_CbiO/EcfA_su"/>
</dbReference>
<keyword evidence="7" id="KW-0472">Membrane</keyword>
<keyword evidence="4" id="KW-0547">Nucleotide-binding</keyword>
<dbReference type="KEGG" id="mcn:Mcup_1161"/>
<evidence type="ECO:0000256" key="1">
    <source>
        <dbReference type="ARBA" id="ARBA00004202"/>
    </source>
</evidence>
<evidence type="ECO:0000256" key="8">
    <source>
        <dbReference type="ARBA" id="ARBA00025157"/>
    </source>
</evidence>
<dbReference type="EMBL" id="CP002656">
    <property type="protein sequence ID" value="AEB95266.1"/>
    <property type="molecule type" value="Genomic_DNA"/>
</dbReference>
<accession>F4G368</accession>
<dbReference type="InterPro" id="IPR003593">
    <property type="entry name" value="AAA+_ATPase"/>
</dbReference>
<dbReference type="STRING" id="1006006.Mcup_1161"/>
<keyword evidence="2" id="KW-0813">Transport</keyword>
<name>F4G368_METCR</name>
<dbReference type="InterPro" id="IPR027417">
    <property type="entry name" value="P-loop_NTPase"/>
</dbReference>
<dbReference type="SMART" id="SM00382">
    <property type="entry name" value="AAA"/>
    <property type="match status" value="2"/>
</dbReference>
<evidence type="ECO:0000313" key="11">
    <source>
        <dbReference type="Proteomes" id="UP000007812"/>
    </source>
</evidence>
<dbReference type="HOGENOM" id="CLU_000604_86_7_2"/>
<organism evidence="10 11">
    <name type="scientific">Metallosphaera cuprina (strain Ar-4)</name>
    <dbReference type="NCBI Taxonomy" id="1006006"/>
    <lineage>
        <taxon>Archaea</taxon>
        <taxon>Thermoproteota</taxon>
        <taxon>Thermoprotei</taxon>
        <taxon>Sulfolobales</taxon>
        <taxon>Sulfolobaceae</taxon>
        <taxon>Metallosphaera</taxon>
    </lineage>
</organism>
<comment type="subcellular location">
    <subcellularLocation>
        <location evidence="1">Cell membrane</location>
        <topology evidence="1">Peripheral membrane protein</topology>
    </subcellularLocation>
</comment>
<dbReference type="PATRIC" id="fig|1006006.8.peg.1157"/>
<sequence>MRPVKFVEVSNLRVTYLGRTRPSLEVEELAIDEGESVLVLGKSGSGKSTLVNVLNGVIPHMISARVEGEIRVFGKDPRKTPVHEMSHLVGTLLQDPEAQIFHHIVRDELAFAPENYCFPRVEILSRVNEASKIVGVTHLMERETSTLSGGELQRVVLGSVLTLKPKSLILDEPTSNIDPDGTAEILSLLRSFKEGGISMIIVEHKLERVLPYVDRVILVEDGRVTLNVTREELPKEMERLMRAGVEVPEVRRTVSKRNATGRAILKGKVKVSSGRKVLVDTEIEVREREIVALMGKNGAGKTTLLKAIMGILDNRYQVVAHLTMMDKEISKMPYYVRGRFISYLPQSFDVMFVKRTVEDEIKFSSDDPEQLIRLFSLDKVRKDDPLTLSFGQRRRVALASILGRRQRLALLDEPTSGQDWFHRRSLGEELQKMRENGVSFLVVTHDSRFVDRFCDRVMVMREGKIIYSGSPEQVFESRLVMPPVEYEGRK</sequence>
<dbReference type="SUPFAM" id="SSF52540">
    <property type="entry name" value="P-loop containing nucleoside triphosphate hydrolases"/>
    <property type="match status" value="2"/>
</dbReference>
<gene>
    <name evidence="10" type="ordered locus">Mcup_1161</name>
</gene>
<dbReference type="Pfam" id="PF00005">
    <property type="entry name" value="ABC_tran"/>
    <property type="match status" value="2"/>
</dbReference>
<dbReference type="InterPro" id="IPR050095">
    <property type="entry name" value="ECF_ABC_transporter_ATP-bd"/>
</dbReference>
<evidence type="ECO:0000256" key="3">
    <source>
        <dbReference type="ARBA" id="ARBA00022475"/>
    </source>
</evidence>
<feature type="domain" description="ABC transporter" evidence="9">
    <location>
        <begin position="245"/>
        <end position="487"/>
    </location>
</feature>
<dbReference type="Gene3D" id="3.40.50.300">
    <property type="entry name" value="P-loop containing nucleotide triphosphate hydrolases"/>
    <property type="match status" value="2"/>
</dbReference>
<keyword evidence="6" id="KW-1278">Translocase</keyword>
<evidence type="ECO:0000256" key="5">
    <source>
        <dbReference type="ARBA" id="ARBA00022840"/>
    </source>
</evidence>
<dbReference type="PANTHER" id="PTHR43553">
    <property type="entry name" value="HEAVY METAL TRANSPORTER"/>
    <property type="match status" value="1"/>
</dbReference>
<comment type="function">
    <text evidence="8">Probably part of an ABC transporter complex. Responsible for energy coupling to the transport system.</text>
</comment>
<evidence type="ECO:0000256" key="2">
    <source>
        <dbReference type="ARBA" id="ARBA00022448"/>
    </source>
</evidence>
<keyword evidence="5" id="KW-0067">ATP-binding</keyword>
<dbReference type="CDD" id="cd03225">
    <property type="entry name" value="ABC_cobalt_CbiO_domain1"/>
    <property type="match status" value="2"/>
</dbReference>
<dbReference type="PROSITE" id="PS00211">
    <property type="entry name" value="ABC_TRANSPORTER_1"/>
    <property type="match status" value="2"/>
</dbReference>
<evidence type="ECO:0000259" key="9">
    <source>
        <dbReference type="PROSITE" id="PS50893"/>
    </source>
</evidence>
<dbReference type="GO" id="GO:0042626">
    <property type="term" value="F:ATPase-coupled transmembrane transporter activity"/>
    <property type="evidence" value="ECO:0007669"/>
    <property type="project" value="TreeGrafter"/>
</dbReference>
<dbReference type="GO" id="GO:0043190">
    <property type="term" value="C:ATP-binding cassette (ABC) transporter complex"/>
    <property type="evidence" value="ECO:0007669"/>
    <property type="project" value="TreeGrafter"/>
</dbReference>
<evidence type="ECO:0000313" key="10">
    <source>
        <dbReference type="EMBL" id="AEB95266.1"/>
    </source>
</evidence>
<dbReference type="PANTHER" id="PTHR43553:SF27">
    <property type="entry name" value="ENERGY-COUPLING FACTOR TRANSPORTER ATP-BINDING PROTEIN ECFA2"/>
    <property type="match status" value="1"/>
</dbReference>
<dbReference type="eggNOG" id="arCOG00185">
    <property type="taxonomic scope" value="Archaea"/>
</dbReference>
<proteinExistence type="predicted"/>
<dbReference type="GO" id="GO:0005524">
    <property type="term" value="F:ATP binding"/>
    <property type="evidence" value="ECO:0007669"/>
    <property type="project" value="UniProtKB-KW"/>
</dbReference>